<dbReference type="InterPro" id="IPR051089">
    <property type="entry name" value="prtT"/>
</dbReference>
<evidence type="ECO:0000256" key="1">
    <source>
        <dbReference type="ARBA" id="ARBA00004123"/>
    </source>
</evidence>
<dbReference type="GO" id="GO:0000981">
    <property type="term" value="F:DNA-binding transcription factor activity, RNA polymerase II-specific"/>
    <property type="evidence" value="ECO:0007669"/>
    <property type="project" value="InterPro"/>
</dbReference>
<evidence type="ECO:0000256" key="4">
    <source>
        <dbReference type="ARBA" id="ARBA00023163"/>
    </source>
</evidence>
<dbReference type="OrthoDB" id="1600564at2759"/>
<sequence length="434" mass="48629">MDRRGLNAAYGQACIQCFKAKTKCVSRPDGDGCERCYRFKKPCYPSESTRRSNAQKNQTSVAKIAQLESKVDNLVSLLQSVIQSSGSSDALRKALENESLDASSNTSQQDSAGHLIPTPVSLTGTVVISPPIMDSDNTTVPITATMSPITLSRPPDMDSPNNSFSLPCELSPQEAEEYLSIFRSKMLPYFAFIYFPNNLTAQQLQRDRPFLYKAIIAVVTPSTEQKLERGRELRRILAEVVIVENKSSLDLLLGLLTYITWGNDQFLNKGQSLSRLIQVAISLLRDLRLHKPMPREKQIFVSIMSHPSSTKHPAEVNDHSLDWKRVVLGCFVLHSVISTHFAHVEPPQWTPQMEEYLQAISASKECSNDEVFAAQVRLQLLAQKAFRVREQQEADSTQLLVPTPLPMFLYLKALQVQLQELKASFSSEVQQQGK</sequence>
<dbReference type="EMBL" id="NCSJ02000475">
    <property type="protein sequence ID" value="RFU24274.1"/>
    <property type="molecule type" value="Genomic_DNA"/>
</dbReference>
<dbReference type="GO" id="GO:0000976">
    <property type="term" value="F:transcription cis-regulatory region binding"/>
    <property type="evidence" value="ECO:0007669"/>
    <property type="project" value="TreeGrafter"/>
</dbReference>
<evidence type="ECO:0000313" key="8">
    <source>
        <dbReference type="Proteomes" id="UP000258309"/>
    </source>
</evidence>
<keyword evidence="4" id="KW-0804">Transcription</keyword>
<feature type="region of interest" description="Disordered" evidence="6">
    <location>
        <begin position="97"/>
        <end position="117"/>
    </location>
</feature>
<dbReference type="SUPFAM" id="SSF57701">
    <property type="entry name" value="Zn2/Cys6 DNA-binding domain"/>
    <property type="match status" value="1"/>
</dbReference>
<dbReference type="InterPro" id="IPR001138">
    <property type="entry name" value="Zn2Cys6_DnaBD"/>
</dbReference>
<protein>
    <recommendedName>
        <fullName evidence="9">Zn(2)-C6 fungal-type domain-containing protein</fullName>
    </recommendedName>
</protein>
<evidence type="ECO:0000256" key="6">
    <source>
        <dbReference type="SAM" id="MobiDB-lite"/>
    </source>
</evidence>
<keyword evidence="8" id="KW-1185">Reference proteome</keyword>
<evidence type="ECO:0000256" key="2">
    <source>
        <dbReference type="ARBA" id="ARBA00023015"/>
    </source>
</evidence>
<keyword evidence="3" id="KW-0238">DNA-binding</keyword>
<evidence type="ECO:0000256" key="3">
    <source>
        <dbReference type="ARBA" id="ARBA00023125"/>
    </source>
</evidence>
<dbReference type="STRING" id="5539.A0A3E2GSY7"/>
<evidence type="ECO:0000313" key="7">
    <source>
        <dbReference type="EMBL" id="RFU24274.1"/>
    </source>
</evidence>
<accession>A0A3E2GSY7</accession>
<organism evidence="7 8">
    <name type="scientific">Scytalidium lignicola</name>
    <name type="common">Hyphomycete</name>
    <dbReference type="NCBI Taxonomy" id="5539"/>
    <lineage>
        <taxon>Eukaryota</taxon>
        <taxon>Fungi</taxon>
        <taxon>Dikarya</taxon>
        <taxon>Ascomycota</taxon>
        <taxon>Pezizomycotina</taxon>
        <taxon>Leotiomycetes</taxon>
        <taxon>Leotiomycetes incertae sedis</taxon>
        <taxon>Scytalidium</taxon>
    </lineage>
</organism>
<reference evidence="7 8" key="1">
    <citation type="submission" date="2018-05" db="EMBL/GenBank/DDBJ databases">
        <title>Draft genome sequence of Scytalidium lignicola DSM 105466, a ubiquitous saprotrophic fungus.</title>
        <authorList>
            <person name="Buettner E."/>
            <person name="Gebauer A.M."/>
            <person name="Hofrichter M."/>
            <person name="Liers C."/>
            <person name="Kellner H."/>
        </authorList>
    </citation>
    <scope>NUCLEOTIDE SEQUENCE [LARGE SCALE GENOMIC DNA]</scope>
    <source>
        <strain evidence="7 8">DSM 105466</strain>
    </source>
</reference>
<dbReference type="CDD" id="cd00067">
    <property type="entry name" value="GAL4"/>
    <property type="match status" value="1"/>
</dbReference>
<dbReference type="Gene3D" id="4.10.240.10">
    <property type="entry name" value="Zn(2)-C6 fungal-type DNA-binding domain"/>
    <property type="match status" value="1"/>
</dbReference>
<dbReference type="InterPro" id="IPR036864">
    <property type="entry name" value="Zn2-C6_fun-type_DNA-bd_sf"/>
</dbReference>
<feature type="non-terminal residue" evidence="7">
    <location>
        <position position="434"/>
    </location>
</feature>
<evidence type="ECO:0000256" key="5">
    <source>
        <dbReference type="ARBA" id="ARBA00023242"/>
    </source>
</evidence>
<dbReference type="GO" id="GO:0008270">
    <property type="term" value="F:zinc ion binding"/>
    <property type="evidence" value="ECO:0007669"/>
    <property type="project" value="InterPro"/>
</dbReference>
<dbReference type="OMA" id="YTEMCII"/>
<dbReference type="AlphaFoldDB" id="A0A3E2GSY7"/>
<feature type="non-terminal residue" evidence="7">
    <location>
        <position position="1"/>
    </location>
</feature>
<feature type="compositionally biased region" description="Polar residues" evidence="6">
    <location>
        <begin position="100"/>
        <end position="111"/>
    </location>
</feature>
<proteinExistence type="predicted"/>
<comment type="caution">
    <text evidence="7">The sequence shown here is derived from an EMBL/GenBank/DDBJ whole genome shotgun (WGS) entry which is preliminary data.</text>
</comment>
<dbReference type="PANTHER" id="PTHR31845">
    <property type="entry name" value="FINGER DOMAIN PROTEIN, PUTATIVE-RELATED"/>
    <property type="match status" value="1"/>
</dbReference>
<evidence type="ECO:0008006" key="9">
    <source>
        <dbReference type="Google" id="ProtNLM"/>
    </source>
</evidence>
<dbReference type="Proteomes" id="UP000258309">
    <property type="component" value="Unassembled WGS sequence"/>
</dbReference>
<dbReference type="GO" id="GO:0005634">
    <property type="term" value="C:nucleus"/>
    <property type="evidence" value="ECO:0007669"/>
    <property type="project" value="UniProtKB-SubCell"/>
</dbReference>
<dbReference type="PANTHER" id="PTHR31845:SF18">
    <property type="entry name" value="ZN(II)2CYS6 TRANSCRIPTION FACTOR (EUROFUNG)"/>
    <property type="match status" value="1"/>
</dbReference>
<comment type="subcellular location">
    <subcellularLocation>
        <location evidence="1">Nucleus</location>
    </subcellularLocation>
</comment>
<gene>
    <name evidence="7" type="ORF">B7463_g12065</name>
</gene>
<keyword evidence="5" id="KW-0539">Nucleus</keyword>
<keyword evidence="2" id="KW-0805">Transcription regulation</keyword>
<name>A0A3E2GSY7_SCYLI</name>